<accession>A0A067BUZ6</accession>
<evidence type="ECO:0000256" key="1">
    <source>
        <dbReference type="SAM" id="MobiDB-lite"/>
    </source>
</evidence>
<reference evidence="2 3" key="1">
    <citation type="journal article" date="2013" name="PLoS Genet.">
        <title>Distinctive expansion of potential virulence genes in the genome of the oomycete fish pathogen Saprolegnia parasitica.</title>
        <authorList>
            <person name="Jiang R.H."/>
            <person name="de Bruijn I."/>
            <person name="Haas B.J."/>
            <person name="Belmonte R."/>
            <person name="Lobach L."/>
            <person name="Christie J."/>
            <person name="van den Ackerveken G."/>
            <person name="Bottin A."/>
            <person name="Bulone V."/>
            <person name="Diaz-Moreno S.M."/>
            <person name="Dumas B."/>
            <person name="Fan L."/>
            <person name="Gaulin E."/>
            <person name="Govers F."/>
            <person name="Grenville-Briggs L.J."/>
            <person name="Horner N.R."/>
            <person name="Levin J.Z."/>
            <person name="Mammella M."/>
            <person name="Meijer H.J."/>
            <person name="Morris P."/>
            <person name="Nusbaum C."/>
            <person name="Oome S."/>
            <person name="Phillips A.J."/>
            <person name="van Rooyen D."/>
            <person name="Rzeszutek E."/>
            <person name="Saraiva M."/>
            <person name="Secombes C.J."/>
            <person name="Seidl M.F."/>
            <person name="Snel B."/>
            <person name="Stassen J.H."/>
            <person name="Sykes S."/>
            <person name="Tripathy S."/>
            <person name="van den Berg H."/>
            <person name="Vega-Arreguin J.C."/>
            <person name="Wawra S."/>
            <person name="Young S.K."/>
            <person name="Zeng Q."/>
            <person name="Dieguez-Uribeondo J."/>
            <person name="Russ C."/>
            <person name="Tyler B.M."/>
            <person name="van West P."/>
        </authorList>
    </citation>
    <scope>NUCLEOTIDE SEQUENCE [LARGE SCALE GENOMIC DNA]</scope>
    <source>
        <strain evidence="2 3">CBS 223.65</strain>
    </source>
</reference>
<dbReference type="Proteomes" id="UP000030745">
    <property type="component" value="Unassembled WGS sequence"/>
</dbReference>
<proteinExistence type="predicted"/>
<name>A0A067BUZ6_SAPPC</name>
<feature type="compositionally biased region" description="Basic and acidic residues" evidence="1">
    <location>
        <begin position="268"/>
        <end position="280"/>
    </location>
</feature>
<dbReference type="VEuPathDB" id="FungiDB:SPRG_12079"/>
<dbReference type="GeneID" id="24134077"/>
<dbReference type="RefSeq" id="XP_012207235.1">
    <property type="nucleotide sequence ID" value="XM_012351845.1"/>
</dbReference>
<organism evidence="2 3">
    <name type="scientific">Saprolegnia parasitica (strain CBS 223.65)</name>
    <dbReference type="NCBI Taxonomy" id="695850"/>
    <lineage>
        <taxon>Eukaryota</taxon>
        <taxon>Sar</taxon>
        <taxon>Stramenopiles</taxon>
        <taxon>Oomycota</taxon>
        <taxon>Saprolegniomycetes</taxon>
        <taxon>Saprolegniales</taxon>
        <taxon>Saprolegniaceae</taxon>
        <taxon>Saprolegnia</taxon>
    </lineage>
</organism>
<dbReference type="AlphaFoldDB" id="A0A067BUZ6"/>
<evidence type="ECO:0000313" key="3">
    <source>
        <dbReference type="Proteomes" id="UP000030745"/>
    </source>
</evidence>
<keyword evidence="3" id="KW-1185">Reference proteome</keyword>
<protein>
    <submittedName>
        <fullName evidence="2">Uncharacterized protein</fullName>
    </submittedName>
</protein>
<dbReference type="KEGG" id="spar:SPRG_12079"/>
<feature type="region of interest" description="Disordered" evidence="1">
    <location>
        <begin position="249"/>
        <end position="291"/>
    </location>
</feature>
<dbReference type="OrthoDB" id="10593850at2759"/>
<gene>
    <name evidence="2" type="ORF">SPRG_12079</name>
</gene>
<sequence length="291" mass="31664">MAAYYSIAVARAGEIVSRSLIKADVDTTLRSLFGMYEGGKHAIGFMDLAVKAGTRTAVFEQHDATMDLVDLDMPIRLVREICGDVTKFLFQVAPTIVASPALVPPPVATPPTPVATPPMPVAASKPKPVAATRGRKPRKAVVVDSFLRESDLSRIGDTITVAPRVVAKPATKPTVRYSRIDPPPLFQVRLHRRWHVPSVADDDSDIPVVGAAKRACRRMAPSSPQPRRELRIPQVHKTSVARSRTKAIAGASHRVAPVGLDRNATTHATDERTEKCREVLPLRTSTRNSRS</sequence>
<dbReference type="EMBL" id="KK583275">
    <property type="protein sequence ID" value="KDO22093.1"/>
    <property type="molecule type" value="Genomic_DNA"/>
</dbReference>
<evidence type="ECO:0000313" key="2">
    <source>
        <dbReference type="EMBL" id="KDO22093.1"/>
    </source>
</evidence>